<dbReference type="InterPro" id="IPR001258">
    <property type="entry name" value="NHL_repeat"/>
</dbReference>
<dbReference type="EMBL" id="JBHSMR010000014">
    <property type="protein sequence ID" value="MFC5481060.1"/>
    <property type="molecule type" value="Genomic_DNA"/>
</dbReference>
<dbReference type="Proteomes" id="UP001596101">
    <property type="component" value="Unassembled WGS sequence"/>
</dbReference>
<feature type="repeat" description="NHL" evidence="2">
    <location>
        <begin position="134"/>
        <end position="164"/>
    </location>
</feature>
<organism evidence="3 4">
    <name type="scientific">Massilia suwonensis</name>
    <dbReference type="NCBI Taxonomy" id="648895"/>
    <lineage>
        <taxon>Bacteria</taxon>
        <taxon>Pseudomonadati</taxon>
        <taxon>Pseudomonadota</taxon>
        <taxon>Betaproteobacteria</taxon>
        <taxon>Burkholderiales</taxon>
        <taxon>Oxalobacteraceae</taxon>
        <taxon>Telluria group</taxon>
        <taxon>Massilia</taxon>
    </lineage>
</organism>
<gene>
    <name evidence="3" type="ORF">ACFPQ5_22915</name>
</gene>
<name>A0ABW0MTP7_9BURK</name>
<evidence type="ECO:0008006" key="5">
    <source>
        <dbReference type="Google" id="ProtNLM"/>
    </source>
</evidence>
<dbReference type="Gene3D" id="2.120.10.30">
    <property type="entry name" value="TolB, C-terminal domain"/>
    <property type="match status" value="4"/>
</dbReference>
<proteinExistence type="predicted"/>
<protein>
    <recommendedName>
        <fullName evidence="5">NHL repeat-containing protein</fullName>
    </recommendedName>
</protein>
<evidence type="ECO:0000256" key="1">
    <source>
        <dbReference type="ARBA" id="ARBA00022737"/>
    </source>
</evidence>
<reference evidence="4" key="1">
    <citation type="journal article" date="2019" name="Int. J. Syst. Evol. Microbiol.">
        <title>The Global Catalogue of Microorganisms (GCM) 10K type strain sequencing project: providing services to taxonomists for standard genome sequencing and annotation.</title>
        <authorList>
            <consortium name="The Broad Institute Genomics Platform"/>
            <consortium name="The Broad Institute Genome Sequencing Center for Infectious Disease"/>
            <person name="Wu L."/>
            <person name="Ma J."/>
        </authorList>
    </citation>
    <scope>NUCLEOTIDE SEQUENCE [LARGE SCALE GENOMIC DNA]</scope>
    <source>
        <strain evidence="4">CCUG 43111</strain>
    </source>
</reference>
<dbReference type="PANTHER" id="PTHR13833">
    <property type="match status" value="1"/>
</dbReference>
<dbReference type="PROSITE" id="PS51125">
    <property type="entry name" value="NHL"/>
    <property type="match status" value="1"/>
</dbReference>
<keyword evidence="1" id="KW-0677">Repeat</keyword>
<evidence type="ECO:0000256" key="2">
    <source>
        <dbReference type="PROSITE-ProRule" id="PRU00504"/>
    </source>
</evidence>
<keyword evidence="4" id="KW-1185">Reference proteome</keyword>
<dbReference type="InterPro" id="IPR011042">
    <property type="entry name" value="6-blade_b-propeller_TolB-like"/>
</dbReference>
<dbReference type="PANTHER" id="PTHR13833:SF71">
    <property type="entry name" value="NHL DOMAIN-CONTAINING PROTEIN"/>
    <property type="match status" value="1"/>
</dbReference>
<comment type="caution">
    <text evidence="3">The sequence shown here is derived from an EMBL/GenBank/DDBJ whole genome shotgun (WGS) entry which is preliminary data.</text>
</comment>
<evidence type="ECO:0000313" key="4">
    <source>
        <dbReference type="Proteomes" id="UP001596101"/>
    </source>
</evidence>
<accession>A0ABW0MTP7</accession>
<sequence>MLKREMKRFELACAAALLGLIAGCGGGGGGTAAPPPVVNVPVTQFAVGGTVTGLEQGGSVTLSNGTEKLAVTANGSFAFPTKLAAGTAFSISASAASGHTCKLSEATGTLGNADSTRTAVACMPVVLAGAMSALQGPVDVAADGKGNLYVVDSATYSVVNFSADGAMSVLAGGSDKPGFVDGPGAQARFRFGRGGIAFDDSGNLLVADSCNGAIRKITPEGMVSTLAGHGTPYSDNVLKEWTGNETMDGVGTAAAFAFPEKLLADGAGGVIVIDSSMSGPPRRVSAAGVVTSDYLMTTTGAMYTGLLTAMARGADGTMYMADRQRIYRYESGMLVALAGSATSGSTDGTGAAARFSSVRDMVVAPGGALYVVDSSQIRRVTPAGVVSTLAGDGRAGDAVDGRGLAARFSSPMSITLDGNGIVALDPASGLLRRVGFDGEVTTLATPAPSRGSVDGRAGAARFTTVSSLSADAGGNLYVAESAKHVVRKVMPDGTVSTIAGQPGVSGTADGALAGATFNAPRIVAPGRDGSLWVAQSTGLRRIHDGMVTTVDPGIHAAALAIDADGNAIVGTGVSSHELVKITPQGQKTVLVGWQQVAVLSGDQNNWFIPQSVAIDGADNIYVADMATVAVYKLDKAGKLSLFAGTPLKETGDVDGPANTATLGFYELDYMTIDDKGNLYLSGQGGVRMISPAGVVSSPSYAWGKTPIAAVAVANGKLYGMARYALLQTWLP</sequence>
<dbReference type="SUPFAM" id="SSF63829">
    <property type="entry name" value="Calcium-dependent phosphotriesterase"/>
    <property type="match status" value="3"/>
</dbReference>
<dbReference type="PROSITE" id="PS51257">
    <property type="entry name" value="PROKAR_LIPOPROTEIN"/>
    <property type="match status" value="1"/>
</dbReference>
<evidence type="ECO:0000313" key="3">
    <source>
        <dbReference type="EMBL" id="MFC5481060.1"/>
    </source>
</evidence>
<dbReference type="RefSeq" id="WP_379761154.1">
    <property type="nucleotide sequence ID" value="NZ_JBHSMR010000014.1"/>
</dbReference>